<dbReference type="AlphaFoldDB" id="A0A319BP57"/>
<dbReference type="EMBL" id="KZ821614">
    <property type="protein sequence ID" value="PYH75176.1"/>
    <property type="molecule type" value="Genomic_DNA"/>
</dbReference>
<dbReference type="GeneID" id="37214376"/>
<gene>
    <name evidence="1" type="ORF">BO88DRAFT_440427</name>
</gene>
<dbReference type="RefSeq" id="XP_025568970.1">
    <property type="nucleotide sequence ID" value="XM_025709784.1"/>
</dbReference>
<protein>
    <submittedName>
        <fullName evidence="1">Uncharacterized protein</fullName>
    </submittedName>
</protein>
<dbReference type="Proteomes" id="UP000248405">
    <property type="component" value="Unassembled WGS sequence"/>
</dbReference>
<organism evidence="1 2">
    <name type="scientific">Aspergillus vadensis (strain CBS 113365 / IMI 142717 / IBT 24658)</name>
    <dbReference type="NCBI Taxonomy" id="1448311"/>
    <lineage>
        <taxon>Eukaryota</taxon>
        <taxon>Fungi</taxon>
        <taxon>Dikarya</taxon>
        <taxon>Ascomycota</taxon>
        <taxon>Pezizomycotina</taxon>
        <taxon>Eurotiomycetes</taxon>
        <taxon>Eurotiomycetidae</taxon>
        <taxon>Eurotiales</taxon>
        <taxon>Aspergillaceae</taxon>
        <taxon>Aspergillus</taxon>
        <taxon>Aspergillus subgen. Circumdati</taxon>
    </lineage>
</organism>
<proteinExistence type="predicted"/>
<evidence type="ECO:0000313" key="1">
    <source>
        <dbReference type="EMBL" id="PYH75176.1"/>
    </source>
</evidence>
<name>A0A319BP57_ASPVC</name>
<keyword evidence="2" id="KW-1185">Reference proteome</keyword>
<sequence length="137" mass="15220">MNYPLSKEANALREQIKEMIPETATEEDKKGILKATASIDTEGNKTYSSVQLHSLVLKMVKEMDIGEGWGWNLGHFSVPKPIRNKYNQMYLVPLSEETILTPGGPLKEGTYTFTTTEPTLSPNATVIFVVPYRGAGE</sequence>
<evidence type="ECO:0000313" key="2">
    <source>
        <dbReference type="Proteomes" id="UP000248405"/>
    </source>
</evidence>
<dbReference type="OrthoDB" id="4390692at2759"/>
<accession>A0A319BP57</accession>
<reference evidence="1" key="1">
    <citation type="submission" date="2016-12" db="EMBL/GenBank/DDBJ databases">
        <title>The genomes of Aspergillus section Nigri reveals drivers in fungal speciation.</title>
        <authorList>
            <consortium name="DOE Joint Genome Institute"/>
            <person name="Vesth T.C."/>
            <person name="Nybo J."/>
            <person name="Theobald S."/>
            <person name="Brandl J."/>
            <person name="Frisvad J.C."/>
            <person name="Nielsen K.F."/>
            <person name="Lyhne E.K."/>
            <person name="Kogle M.E."/>
            <person name="Kuo A."/>
            <person name="Riley R."/>
            <person name="Clum A."/>
            <person name="Nolan M."/>
            <person name="Lipzen A."/>
            <person name="Salamov A."/>
            <person name="Henrissat B."/>
            <person name="Wiebenga A."/>
            <person name="De Vries R.P."/>
            <person name="Grigoriev I.V."/>
            <person name="Mortensen U.H."/>
            <person name="Andersen M.R."/>
            <person name="Baker S.E."/>
        </authorList>
    </citation>
    <scope>NUCLEOTIDE SEQUENCE [LARGE SCALE GENOMIC DNA]</scope>
    <source>
        <strain evidence="1">CBS 113365</strain>
    </source>
</reference>